<comment type="similarity">
    <text evidence="1">Belongs to the IMPACT family.</text>
</comment>
<dbReference type="Proteomes" id="UP000242792">
    <property type="component" value="Chromosome"/>
</dbReference>
<dbReference type="STRING" id="225992.B5M06_15855"/>
<dbReference type="OrthoDB" id="9813771at2"/>
<dbReference type="EMBL" id="LPXH01000035">
    <property type="protein sequence ID" value="KUF39646.1"/>
    <property type="molecule type" value="Genomic_DNA"/>
</dbReference>
<gene>
    <name evidence="5" type="ORF">AS359_06235</name>
    <name evidence="4" type="ORF">B5M06_15855</name>
</gene>
<proteinExistence type="inferred from homology"/>
<evidence type="ECO:0000259" key="3">
    <source>
        <dbReference type="Pfam" id="PF09186"/>
    </source>
</evidence>
<dbReference type="InterPro" id="IPR023582">
    <property type="entry name" value="Impact"/>
</dbReference>
<reference evidence="5 6" key="1">
    <citation type="submission" date="2015-12" db="EMBL/GenBank/DDBJ databases">
        <title>Complete genome sequence of a multi-drug resistant strain Acidovorax sp. 12322-1.</title>
        <authorList>
            <person name="Ming D."/>
            <person name="Wang M."/>
            <person name="Hu S."/>
            <person name="Zhou Y."/>
            <person name="Jiang T."/>
        </authorList>
    </citation>
    <scope>NUCLEOTIDE SEQUENCE [LARGE SCALE GENOMIC DNA]</scope>
    <source>
        <strain evidence="5 6">12322-1</strain>
    </source>
</reference>
<reference evidence="4 7" key="2">
    <citation type="submission" date="2017-03" db="EMBL/GenBank/DDBJ databases">
        <title>Rapid Whole Genome Sequencing of Comamonas kerstersii Causing Continuous ambulatory Peritoneal Dialysis-Associated Peritonitis.</title>
        <authorList>
            <person name="Zheng B."/>
        </authorList>
    </citation>
    <scope>NUCLEOTIDE SEQUENCE [LARGE SCALE GENOMIC DNA]</scope>
    <source>
        <strain evidence="4 7">8943</strain>
    </source>
</reference>
<dbReference type="GO" id="GO:0006446">
    <property type="term" value="P:regulation of translational initiation"/>
    <property type="evidence" value="ECO:0007669"/>
    <property type="project" value="TreeGrafter"/>
</dbReference>
<dbReference type="Pfam" id="PF01205">
    <property type="entry name" value="Impact_N"/>
    <property type="match status" value="1"/>
</dbReference>
<dbReference type="InterPro" id="IPR035647">
    <property type="entry name" value="EFG_III/V"/>
</dbReference>
<dbReference type="GO" id="GO:0005737">
    <property type="term" value="C:cytoplasm"/>
    <property type="evidence" value="ECO:0007669"/>
    <property type="project" value="TreeGrafter"/>
</dbReference>
<dbReference type="PANTHER" id="PTHR16301:SF20">
    <property type="entry name" value="IMPACT FAMILY MEMBER YIGZ"/>
    <property type="match status" value="1"/>
</dbReference>
<sequence>MAQTLAQATHHELIIKKSRFICCVQPMADRASAQAYVDSLWQEHPSAAHVCWALLAGGQSAAVDDGEPSGTAGRPMLEVLRHQELEGVLATVVRYFGGVKLGAGGLVRAYTDAVAQALLKAEKVPLQRMEVLQCSLPYAMEGWLRRELELAGATLRNVAHQSMVHLQWSIPQSLSAELIARINEGGQGRIAWLEHWPDSANSD</sequence>
<dbReference type="EMBL" id="CP020121">
    <property type="protein sequence ID" value="AQZ99504.1"/>
    <property type="molecule type" value="Genomic_DNA"/>
</dbReference>
<accession>A0A1V3TP90</accession>
<dbReference type="Pfam" id="PF09186">
    <property type="entry name" value="DUF1949"/>
    <property type="match status" value="1"/>
</dbReference>
<dbReference type="AlphaFoldDB" id="A0A0W7YX15"/>
<dbReference type="PANTHER" id="PTHR16301">
    <property type="entry name" value="IMPACT-RELATED"/>
    <property type="match status" value="1"/>
</dbReference>
<evidence type="ECO:0000313" key="6">
    <source>
        <dbReference type="Proteomes" id="UP000053300"/>
    </source>
</evidence>
<dbReference type="InterPro" id="IPR015269">
    <property type="entry name" value="UPF0029_Impact_C"/>
</dbReference>
<evidence type="ECO:0000313" key="7">
    <source>
        <dbReference type="Proteomes" id="UP000242792"/>
    </source>
</evidence>
<dbReference type="Proteomes" id="UP000053300">
    <property type="component" value="Unassembled WGS sequence"/>
</dbReference>
<dbReference type="RefSeq" id="WP_054067248.1">
    <property type="nucleotide sequence ID" value="NZ_CATYED010000013.1"/>
</dbReference>
<protein>
    <submittedName>
        <fullName evidence="5">IMPACT family protein</fullName>
    </submittedName>
</protein>
<dbReference type="GeneID" id="83040778"/>
<feature type="domain" description="UPF0029" evidence="3">
    <location>
        <begin position="134"/>
        <end position="189"/>
    </location>
</feature>
<dbReference type="GO" id="GO:0017111">
    <property type="term" value="F:ribonucleoside triphosphate phosphatase activity"/>
    <property type="evidence" value="ECO:0007669"/>
    <property type="project" value="UniProtKB-ARBA"/>
</dbReference>
<accession>A0A1V0BI19</accession>
<dbReference type="InterPro" id="IPR036956">
    <property type="entry name" value="Impact_N_sf"/>
</dbReference>
<evidence type="ECO:0000256" key="1">
    <source>
        <dbReference type="ARBA" id="ARBA00007665"/>
    </source>
</evidence>
<dbReference type="InterPro" id="IPR020568">
    <property type="entry name" value="Ribosomal_Su5_D2-typ_SF"/>
</dbReference>
<feature type="domain" description="Impact N-terminal" evidence="2">
    <location>
        <begin position="16"/>
        <end position="118"/>
    </location>
</feature>
<dbReference type="SUPFAM" id="SSF54980">
    <property type="entry name" value="EF-G C-terminal domain-like"/>
    <property type="match status" value="1"/>
</dbReference>
<evidence type="ECO:0000313" key="4">
    <source>
        <dbReference type="EMBL" id="AQZ99504.1"/>
    </source>
</evidence>
<keyword evidence="6" id="KW-1185">Reference proteome</keyword>
<dbReference type="KEGG" id="cke:B5M06_15855"/>
<dbReference type="SUPFAM" id="SSF54211">
    <property type="entry name" value="Ribosomal protein S5 domain 2-like"/>
    <property type="match status" value="1"/>
</dbReference>
<name>A0A0W7YX15_9BURK</name>
<evidence type="ECO:0000313" key="5">
    <source>
        <dbReference type="EMBL" id="KUF39646.1"/>
    </source>
</evidence>
<dbReference type="Gene3D" id="3.30.230.30">
    <property type="entry name" value="Impact, N-terminal domain"/>
    <property type="match status" value="1"/>
</dbReference>
<dbReference type="InterPro" id="IPR001498">
    <property type="entry name" value="Impact_N"/>
</dbReference>
<organism evidence="5 6">
    <name type="scientific">Comamonas kerstersii</name>
    <dbReference type="NCBI Taxonomy" id="225992"/>
    <lineage>
        <taxon>Bacteria</taxon>
        <taxon>Pseudomonadati</taxon>
        <taxon>Pseudomonadota</taxon>
        <taxon>Betaproteobacteria</taxon>
        <taxon>Burkholderiales</taxon>
        <taxon>Comamonadaceae</taxon>
        <taxon>Comamonas</taxon>
    </lineage>
</organism>
<dbReference type="GO" id="GO:0032561">
    <property type="term" value="F:guanyl ribonucleotide binding"/>
    <property type="evidence" value="ECO:0007669"/>
    <property type="project" value="UniProtKB-ARBA"/>
</dbReference>
<evidence type="ECO:0000259" key="2">
    <source>
        <dbReference type="Pfam" id="PF01205"/>
    </source>
</evidence>
<accession>A0A0W7YX15</accession>